<dbReference type="InterPro" id="IPR010791">
    <property type="entry name" value="AttH_dom"/>
</dbReference>
<evidence type="ECO:0000256" key="1">
    <source>
        <dbReference type="SAM" id="SignalP"/>
    </source>
</evidence>
<name>A0ABQ1WTQ2_9BACT</name>
<dbReference type="PANTHER" id="PTHR38591">
    <property type="entry name" value="HYDROLASE"/>
    <property type="match status" value="1"/>
</dbReference>
<dbReference type="InterPro" id="IPR023374">
    <property type="entry name" value="AttH-like_dom_sf"/>
</dbReference>
<accession>A0ABQ1WTQ2</accession>
<dbReference type="Gene3D" id="2.40.370.10">
    <property type="entry name" value="AttH-like domain"/>
    <property type="match status" value="2"/>
</dbReference>
<comment type="caution">
    <text evidence="3">The sequence shown here is derived from an EMBL/GenBank/DDBJ whole genome shotgun (WGS) entry which is preliminary data.</text>
</comment>
<dbReference type="PANTHER" id="PTHR38591:SF1">
    <property type="entry name" value="BLL1000 PROTEIN"/>
    <property type="match status" value="1"/>
</dbReference>
<dbReference type="PROSITE" id="PS51257">
    <property type="entry name" value="PROKAR_LIPOPROTEIN"/>
    <property type="match status" value="1"/>
</dbReference>
<dbReference type="Pfam" id="PF07143">
    <property type="entry name" value="CrtC"/>
    <property type="match status" value="1"/>
</dbReference>
<evidence type="ECO:0000313" key="4">
    <source>
        <dbReference type="Proteomes" id="UP000601361"/>
    </source>
</evidence>
<dbReference type="SUPFAM" id="SSF159245">
    <property type="entry name" value="AttH-like"/>
    <property type="match status" value="1"/>
</dbReference>
<protein>
    <submittedName>
        <fullName evidence="3">Carotenoid 1,2-hydratase</fullName>
    </submittedName>
</protein>
<keyword evidence="1" id="KW-0732">Signal</keyword>
<feature type="signal peptide" evidence="1">
    <location>
        <begin position="1"/>
        <end position="19"/>
    </location>
</feature>
<gene>
    <name evidence="3" type="ORF">GCM10011378_20480</name>
</gene>
<dbReference type="Pfam" id="PF17186">
    <property type="entry name" value="Lipocalin_9"/>
    <property type="match status" value="1"/>
</dbReference>
<evidence type="ECO:0000259" key="2">
    <source>
        <dbReference type="Pfam" id="PF07143"/>
    </source>
</evidence>
<organism evidence="3 4">
    <name type="scientific">Hymenobacter glacieicola</name>
    <dbReference type="NCBI Taxonomy" id="1562124"/>
    <lineage>
        <taxon>Bacteria</taxon>
        <taxon>Pseudomonadati</taxon>
        <taxon>Bacteroidota</taxon>
        <taxon>Cytophagia</taxon>
        <taxon>Cytophagales</taxon>
        <taxon>Hymenobacteraceae</taxon>
        <taxon>Hymenobacter</taxon>
    </lineage>
</organism>
<dbReference type="RefSeq" id="WP_188557748.1">
    <property type="nucleotide sequence ID" value="NZ_BMGS01000005.1"/>
</dbReference>
<feature type="chain" id="PRO_5046417390" evidence="1">
    <location>
        <begin position="20"/>
        <end position="376"/>
    </location>
</feature>
<keyword evidence="4" id="KW-1185">Reference proteome</keyword>
<dbReference type="EMBL" id="BMGS01000005">
    <property type="protein sequence ID" value="GGG44078.1"/>
    <property type="molecule type" value="Genomic_DNA"/>
</dbReference>
<feature type="domain" description="AttH" evidence="2">
    <location>
        <begin position="48"/>
        <end position="211"/>
    </location>
</feature>
<proteinExistence type="predicted"/>
<evidence type="ECO:0000313" key="3">
    <source>
        <dbReference type="EMBL" id="GGG44078.1"/>
    </source>
</evidence>
<reference evidence="4" key="1">
    <citation type="journal article" date="2019" name="Int. J. Syst. Evol. Microbiol.">
        <title>The Global Catalogue of Microorganisms (GCM) 10K type strain sequencing project: providing services to taxonomists for standard genome sequencing and annotation.</title>
        <authorList>
            <consortium name="The Broad Institute Genomics Platform"/>
            <consortium name="The Broad Institute Genome Sequencing Center for Infectious Disease"/>
            <person name="Wu L."/>
            <person name="Ma J."/>
        </authorList>
    </citation>
    <scope>NUCLEOTIDE SEQUENCE [LARGE SCALE GENOMIC DNA]</scope>
    <source>
        <strain evidence="4">CGMCC 1.12990</strain>
    </source>
</reference>
<dbReference type="Proteomes" id="UP000601361">
    <property type="component" value="Unassembled WGS sequence"/>
</dbReference>
<sequence>MKNLLLATLLLLVTTSGCALKPTNKHDVFTERAQLPQEEAVHKQNSLEWWYFTGHLRDKATGETFGVEYVFFHFNLTGQKDWQMVNFALTDPQQQQFRYDYKVERLPQLLAPTLPLNLSMQKQAQRWTLSGQEGRYRLRARMAAHTGHAIDLTTTPTKPILLHGGTGYEHYGPTATAGYYSYPRLQASGSVEINGKVRQVEGELWYDRQWNCNSVTTKDLGWDWFSIQLDEPREEIMAYQLYNKATGQSIGGGSHYGAQAQNTHLDQTDFQLEPLAYWTSPHSRLRYPSKWRLRIPSQGYDLTITPVMQDQELTLKLFAGIKMHYWEGMCRVEGTHHGKPVRGNSYVEITNRAEVKKVREGAKDVTTQERKTEQSN</sequence>